<dbReference type="PANTHER" id="PTHR10239:SF29">
    <property type="entry name" value="AMOP DOMAIN-CONTAINING PROTEIN"/>
    <property type="match status" value="1"/>
</dbReference>
<dbReference type="InterPro" id="IPR051867">
    <property type="entry name" value="Angio_Inhib/Adhesion_GPCR"/>
</dbReference>
<comment type="caution">
    <text evidence="9">The sequence shown here is derived from an EMBL/GenBank/DDBJ whole genome shotgun (WGS) entry which is preliminary data.</text>
</comment>
<keyword evidence="7" id="KW-0472">Membrane</keyword>
<dbReference type="GO" id="GO:0005576">
    <property type="term" value="C:extracellular region"/>
    <property type="evidence" value="ECO:0007669"/>
    <property type="project" value="UniProtKB-SubCell"/>
</dbReference>
<dbReference type="AlphaFoldDB" id="A0AA88Y5D1"/>
<dbReference type="SMART" id="SM00723">
    <property type="entry name" value="AMOP"/>
    <property type="match status" value="1"/>
</dbReference>
<dbReference type="SMART" id="SM00209">
    <property type="entry name" value="TSP1"/>
    <property type="match status" value="1"/>
</dbReference>
<feature type="compositionally biased region" description="Basic residues" evidence="6">
    <location>
        <begin position="169"/>
        <end position="193"/>
    </location>
</feature>
<feature type="transmembrane region" description="Helical" evidence="7">
    <location>
        <begin position="41"/>
        <end position="63"/>
    </location>
</feature>
<dbReference type="Proteomes" id="UP001186944">
    <property type="component" value="Unassembled WGS sequence"/>
</dbReference>
<proteinExistence type="inferred from homology"/>
<dbReference type="InterPro" id="IPR005533">
    <property type="entry name" value="AMOP_dom"/>
</dbReference>
<evidence type="ECO:0000256" key="4">
    <source>
        <dbReference type="ARBA" id="ARBA00022729"/>
    </source>
</evidence>
<evidence type="ECO:0000256" key="2">
    <source>
        <dbReference type="ARBA" id="ARBA00010198"/>
    </source>
</evidence>
<feature type="region of interest" description="Disordered" evidence="6">
    <location>
        <begin position="134"/>
        <end position="195"/>
    </location>
</feature>
<dbReference type="SUPFAM" id="SSF82895">
    <property type="entry name" value="TSP-1 type 1 repeat"/>
    <property type="match status" value="1"/>
</dbReference>
<evidence type="ECO:0000256" key="6">
    <source>
        <dbReference type="SAM" id="MobiDB-lite"/>
    </source>
</evidence>
<name>A0AA88Y5D1_PINIB</name>
<feature type="compositionally biased region" description="Polar residues" evidence="6">
    <location>
        <begin position="144"/>
        <end position="159"/>
    </location>
</feature>
<evidence type="ECO:0000313" key="9">
    <source>
        <dbReference type="EMBL" id="KAK3092853.1"/>
    </source>
</evidence>
<keyword evidence="7" id="KW-1133">Transmembrane helix</keyword>
<accession>A0AA88Y5D1</accession>
<evidence type="ECO:0000256" key="5">
    <source>
        <dbReference type="ARBA" id="ARBA00023157"/>
    </source>
</evidence>
<feature type="non-terminal residue" evidence="9">
    <location>
        <position position="1"/>
    </location>
</feature>
<protein>
    <recommendedName>
        <fullName evidence="8">AMOP domain-containing protein</fullName>
    </recommendedName>
</protein>
<sequence>RIPYTGVVVVPVTASNDNIPKLQDEELPNNNDSHPRGRTKIVISIFEKLNMLFLLFLVCYLSWTIPANYGLFSGVKNKEDGHKNSTLQGSPKYETDESNRTEGVLSQNDLNSTEFQKLFGQLELSKLGKQYSSKWRKKNKDKNGSSVQVTANSIDSNSGSDHKSSVSQTRKKKNKKTRRKNRKKNKSRKKKVNHRFDNKLKPTTIRHIIEKVAEEALTRTSGSWDYSDIPRKGNPIIISTNENSGNSHVHNIEPTRSYDVASDTWTAWGDCSVTCGLGQRERMRSCGPTCKEMETMVCYAPACSENTRKSKGRNNFLFARSQERPQLQDSDYINPDEDACGKWIECNKDAITSYLNQSSLPSCPCLLPLHLGYNEKVWDHDKQLHFNWVEIDKLAEGIRAYKPGAATCIRSKLKPGTETLAAQTCCYDDLLELITRGKGAGTPNLVSPEMSPELHDKLDISPWIICKGDWTRYNSILPPDNERNCKDNPDDKIIAMQTQAAKNY</sequence>
<organism evidence="9 10">
    <name type="scientific">Pinctada imbricata</name>
    <name type="common">Atlantic pearl-oyster</name>
    <name type="synonym">Pinctada martensii</name>
    <dbReference type="NCBI Taxonomy" id="66713"/>
    <lineage>
        <taxon>Eukaryota</taxon>
        <taxon>Metazoa</taxon>
        <taxon>Spiralia</taxon>
        <taxon>Lophotrochozoa</taxon>
        <taxon>Mollusca</taxon>
        <taxon>Bivalvia</taxon>
        <taxon>Autobranchia</taxon>
        <taxon>Pteriomorphia</taxon>
        <taxon>Pterioida</taxon>
        <taxon>Pterioidea</taxon>
        <taxon>Pteriidae</taxon>
        <taxon>Pinctada</taxon>
    </lineage>
</organism>
<keyword evidence="7" id="KW-0812">Transmembrane</keyword>
<dbReference type="PROSITE" id="PS50092">
    <property type="entry name" value="TSP1"/>
    <property type="match status" value="1"/>
</dbReference>
<comment type="subcellular location">
    <subcellularLocation>
        <location evidence="1">Secreted</location>
    </subcellularLocation>
</comment>
<dbReference type="Pfam" id="PF00090">
    <property type="entry name" value="TSP_1"/>
    <property type="match status" value="1"/>
</dbReference>
<keyword evidence="10" id="KW-1185">Reference proteome</keyword>
<dbReference type="Gene3D" id="2.20.100.10">
    <property type="entry name" value="Thrombospondin type-1 (TSP1) repeat"/>
    <property type="match status" value="1"/>
</dbReference>
<dbReference type="PANTHER" id="PTHR10239">
    <property type="entry name" value="ISTHMIN-2"/>
    <property type="match status" value="1"/>
</dbReference>
<reference evidence="9" key="1">
    <citation type="submission" date="2019-08" db="EMBL/GenBank/DDBJ databases">
        <title>The improved chromosome-level genome for the pearl oyster Pinctada fucata martensii using PacBio sequencing and Hi-C.</title>
        <authorList>
            <person name="Zheng Z."/>
        </authorList>
    </citation>
    <scope>NUCLEOTIDE SEQUENCE</scope>
    <source>
        <strain evidence="9">ZZ-2019</strain>
        <tissue evidence="9">Adductor muscle</tissue>
    </source>
</reference>
<dbReference type="EMBL" id="VSWD01000009">
    <property type="protein sequence ID" value="KAK3092853.1"/>
    <property type="molecule type" value="Genomic_DNA"/>
</dbReference>
<evidence type="ECO:0000259" key="8">
    <source>
        <dbReference type="PROSITE" id="PS50856"/>
    </source>
</evidence>
<evidence type="ECO:0000256" key="3">
    <source>
        <dbReference type="ARBA" id="ARBA00022525"/>
    </source>
</evidence>
<keyword evidence="5" id="KW-1015">Disulfide bond</keyword>
<dbReference type="InterPro" id="IPR000884">
    <property type="entry name" value="TSP1_rpt"/>
</dbReference>
<keyword evidence="3" id="KW-0964">Secreted</keyword>
<evidence type="ECO:0000313" key="10">
    <source>
        <dbReference type="Proteomes" id="UP001186944"/>
    </source>
</evidence>
<dbReference type="Pfam" id="PF03782">
    <property type="entry name" value="AMOP"/>
    <property type="match status" value="1"/>
</dbReference>
<dbReference type="PROSITE" id="PS50856">
    <property type="entry name" value="AMOP"/>
    <property type="match status" value="1"/>
</dbReference>
<feature type="region of interest" description="Disordered" evidence="6">
    <location>
        <begin position="76"/>
        <end position="107"/>
    </location>
</feature>
<keyword evidence="4" id="KW-0732">Signal</keyword>
<gene>
    <name evidence="9" type="ORF">FSP39_007935</name>
</gene>
<evidence type="ECO:0000256" key="7">
    <source>
        <dbReference type="SAM" id="Phobius"/>
    </source>
</evidence>
<feature type="domain" description="AMOP" evidence="8">
    <location>
        <begin position="332"/>
        <end position="492"/>
    </location>
</feature>
<evidence type="ECO:0000256" key="1">
    <source>
        <dbReference type="ARBA" id="ARBA00004613"/>
    </source>
</evidence>
<dbReference type="InterPro" id="IPR036383">
    <property type="entry name" value="TSP1_rpt_sf"/>
</dbReference>
<comment type="similarity">
    <text evidence="2">Belongs to the isthmin family.</text>
</comment>